<accession>A0A7G1IFS3</accession>
<dbReference type="Proteomes" id="UP000516380">
    <property type="component" value="Chromosome"/>
</dbReference>
<proteinExistence type="predicted"/>
<name>A0A7G1IFS3_MYCKA</name>
<evidence type="ECO:0000313" key="2">
    <source>
        <dbReference type="EMBL" id="BCI88605.1"/>
    </source>
</evidence>
<dbReference type="EMBL" id="AP023343">
    <property type="protein sequence ID" value="BCI88605.1"/>
    <property type="molecule type" value="Genomic_DNA"/>
</dbReference>
<evidence type="ECO:0000256" key="1">
    <source>
        <dbReference type="SAM" id="MobiDB-lite"/>
    </source>
</evidence>
<evidence type="ECO:0000313" key="3">
    <source>
        <dbReference type="Proteomes" id="UP000516380"/>
    </source>
</evidence>
<organism evidence="2 3">
    <name type="scientific">Mycobacterium kansasii</name>
    <dbReference type="NCBI Taxonomy" id="1768"/>
    <lineage>
        <taxon>Bacteria</taxon>
        <taxon>Bacillati</taxon>
        <taxon>Actinomycetota</taxon>
        <taxon>Actinomycetes</taxon>
        <taxon>Mycobacteriales</taxon>
        <taxon>Mycobacteriaceae</taxon>
        <taxon>Mycobacterium</taxon>
    </lineage>
</organism>
<sequence>MLTYAAPTAASAAVNAAESASSPIGITPTNVGAPAATPAPCCAANPAWASAETPTTAGSIANTPRPPTHYPQTNVSRS</sequence>
<protein>
    <submittedName>
        <fullName evidence="2">Uncharacterized protein</fullName>
    </submittedName>
</protein>
<feature type="region of interest" description="Disordered" evidence="1">
    <location>
        <begin position="52"/>
        <end position="78"/>
    </location>
</feature>
<reference evidence="2 3" key="1">
    <citation type="submission" date="2020-07" db="EMBL/GenBank/DDBJ databases">
        <title>Mycobacterium kansasii (former subtype) with zoonotic potential isolated from diseased indoor pet cat, Japan.</title>
        <authorList>
            <person name="Fukano H."/>
            <person name="Terazono T."/>
            <person name="Hoshino Y."/>
        </authorList>
    </citation>
    <scope>NUCLEOTIDE SEQUENCE [LARGE SCALE GENOMIC DNA]</scope>
    <source>
        <strain evidence="2 3">Kuro-I</strain>
    </source>
</reference>
<feature type="compositionally biased region" description="Polar residues" evidence="1">
    <location>
        <begin position="52"/>
        <end position="62"/>
    </location>
</feature>
<keyword evidence="3" id="KW-1185">Reference proteome</keyword>
<dbReference type="AlphaFoldDB" id="A0A7G1IFS3"/>
<gene>
    <name evidence="2" type="ORF">NIIDMKKI_38110</name>
</gene>